<feature type="repeat" description="ANK" evidence="3">
    <location>
        <begin position="217"/>
        <end position="249"/>
    </location>
</feature>
<sequence length="380" mass="42161">MSTIYSNQNSRLLFEKCRNNETEKAIAMIKDRENLRINVNERFEGGCTSFFICCYLGNLKVAKMLVDECNDIDITIESDNISPFTVSCVQGKTSIVEYLLTEHGNKVDVHSMITGLVGACQYGFPQIVRRILGKGELDINIAVDDFGATLLYVAVETENEEVVSLLLNQGSNPNISRGGYYPIHLSSQSGNLKILEMLLKSNYSVETTTDVNVQTPDGATSLLIAAQNGNIKVIDLLYKYGADPNIQMKTDGSTPLYVAAARHHKNTIDALLENKDLDINLGLFDGTTTLHVLAQFGYLDSIEKIFDRFQSTIKVDPKKNDQSTPLHLAARHGQYKVCQFLIDHGADINLICDGDTAYSIAKRYGRTDTIKVLEDALNKK</sequence>
<dbReference type="Pfam" id="PF12796">
    <property type="entry name" value="Ank_2"/>
    <property type="match status" value="3"/>
</dbReference>
<evidence type="ECO:0000256" key="3">
    <source>
        <dbReference type="PROSITE-ProRule" id="PRU00023"/>
    </source>
</evidence>
<dbReference type="InterPro" id="IPR036770">
    <property type="entry name" value="Ankyrin_rpt-contain_sf"/>
</dbReference>
<dbReference type="GeneID" id="8621891"/>
<dbReference type="AlphaFoldDB" id="Q54X83"/>
<dbReference type="eggNOG" id="KOG4177">
    <property type="taxonomic scope" value="Eukaryota"/>
</dbReference>
<evidence type="ECO:0000313" key="5">
    <source>
        <dbReference type="Proteomes" id="UP000002195"/>
    </source>
</evidence>
<name>Q54X83_DICDI</name>
<dbReference type="PRINTS" id="PR01415">
    <property type="entry name" value="ANKYRIN"/>
</dbReference>
<evidence type="ECO:0000256" key="1">
    <source>
        <dbReference type="ARBA" id="ARBA00022737"/>
    </source>
</evidence>
<protein>
    <submittedName>
        <fullName evidence="4">Uncharacterized protein</fullName>
    </submittedName>
</protein>
<keyword evidence="1" id="KW-0677">Repeat</keyword>
<keyword evidence="5" id="KW-1185">Reference proteome</keyword>
<dbReference type="HOGENOM" id="CLU_000134_48_5_1"/>
<dbReference type="VEuPathDB" id="AmoebaDB:DDB_G0279139"/>
<dbReference type="SMR" id="Q54X83"/>
<dbReference type="Gene3D" id="1.25.40.20">
    <property type="entry name" value="Ankyrin repeat-containing domain"/>
    <property type="match status" value="3"/>
</dbReference>
<gene>
    <name evidence="4" type="ORF">DDB_G0279139</name>
</gene>
<feature type="repeat" description="ANK" evidence="3">
    <location>
        <begin position="321"/>
        <end position="353"/>
    </location>
</feature>
<reference evidence="4 5" key="1">
    <citation type="journal article" date="2005" name="Nature">
        <title>The genome of the social amoeba Dictyostelium discoideum.</title>
        <authorList>
            <consortium name="The Dictyostelium discoideum Sequencing Consortium"/>
            <person name="Eichinger L."/>
            <person name="Pachebat J.A."/>
            <person name="Glockner G."/>
            <person name="Rajandream M.A."/>
            <person name="Sucgang R."/>
            <person name="Berriman M."/>
            <person name="Song J."/>
            <person name="Olsen R."/>
            <person name="Szafranski K."/>
            <person name="Xu Q."/>
            <person name="Tunggal B."/>
            <person name="Kummerfeld S."/>
            <person name="Madera M."/>
            <person name="Konfortov B.A."/>
            <person name="Rivero F."/>
            <person name="Bankier A.T."/>
            <person name="Lehmann R."/>
            <person name="Hamlin N."/>
            <person name="Davies R."/>
            <person name="Gaudet P."/>
            <person name="Fey P."/>
            <person name="Pilcher K."/>
            <person name="Chen G."/>
            <person name="Saunders D."/>
            <person name="Sodergren E."/>
            <person name="Davis P."/>
            <person name="Kerhornou A."/>
            <person name="Nie X."/>
            <person name="Hall N."/>
            <person name="Anjard C."/>
            <person name="Hemphill L."/>
            <person name="Bason N."/>
            <person name="Farbrother P."/>
            <person name="Desany B."/>
            <person name="Just E."/>
            <person name="Morio T."/>
            <person name="Rost R."/>
            <person name="Churcher C."/>
            <person name="Cooper J."/>
            <person name="Haydock S."/>
            <person name="van Driessche N."/>
            <person name="Cronin A."/>
            <person name="Goodhead I."/>
            <person name="Muzny D."/>
            <person name="Mourier T."/>
            <person name="Pain A."/>
            <person name="Lu M."/>
            <person name="Harper D."/>
            <person name="Lindsay R."/>
            <person name="Hauser H."/>
            <person name="James K."/>
            <person name="Quiles M."/>
            <person name="Madan Babu M."/>
            <person name="Saito T."/>
            <person name="Buchrieser C."/>
            <person name="Wardroper A."/>
            <person name="Felder M."/>
            <person name="Thangavelu M."/>
            <person name="Johnson D."/>
            <person name="Knights A."/>
            <person name="Loulseged H."/>
            <person name="Mungall K."/>
            <person name="Oliver K."/>
            <person name="Price C."/>
            <person name="Quail M.A."/>
            <person name="Urushihara H."/>
            <person name="Hernandez J."/>
            <person name="Rabbinowitsch E."/>
            <person name="Steffen D."/>
            <person name="Sanders M."/>
            <person name="Ma J."/>
            <person name="Kohara Y."/>
            <person name="Sharp S."/>
            <person name="Simmonds M."/>
            <person name="Spiegler S."/>
            <person name="Tivey A."/>
            <person name="Sugano S."/>
            <person name="White B."/>
            <person name="Walker D."/>
            <person name="Woodward J."/>
            <person name="Winckler T."/>
            <person name="Tanaka Y."/>
            <person name="Shaulsky G."/>
            <person name="Schleicher M."/>
            <person name="Weinstock G."/>
            <person name="Rosenthal A."/>
            <person name="Cox E.C."/>
            <person name="Chisholm R.L."/>
            <person name="Gibbs R."/>
            <person name="Loomis W.F."/>
            <person name="Platzer M."/>
            <person name="Kay R.R."/>
            <person name="Williams J."/>
            <person name="Dear P.H."/>
            <person name="Noegel A.A."/>
            <person name="Barrell B."/>
            <person name="Kuspa A."/>
        </authorList>
    </citation>
    <scope>NUCLEOTIDE SEQUENCE [LARGE SCALE GENOMIC DNA]</scope>
    <source>
        <strain evidence="4 5">AX4</strain>
    </source>
</reference>
<feature type="repeat" description="ANK" evidence="3">
    <location>
        <begin position="178"/>
        <end position="210"/>
    </location>
</feature>
<dbReference type="OMA" id="KGVTPAW"/>
<keyword evidence="2 3" id="KW-0040">ANK repeat</keyword>
<dbReference type="PhylomeDB" id="Q54X83"/>
<dbReference type="PANTHER" id="PTHR24198:SF165">
    <property type="entry name" value="ANKYRIN REPEAT-CONTAINING PROTEIN-RELATED"/>
    <property type="match status" value="1"/>
</dbReference>
<dbReference type="STRING" id="44689.Q54X83"/>
<dbReference type="PANTHER" id="PTHR24198">
    <property type="entry name" value="ANKYRIN REPEAT AND PROTEIN KINASE DOMAIN-CONTAINING PROTEIN"/>
    <property type="match status" value="1"/>
</dbReference>
<dbReference type="dictyBase" id="DDB_G0279139"/>
<dbReference type="KEGG" id="ddi:DDB_G0279139"/>
<dbReference type="SMART" id="SM00248">
    <property type="entry name" value="ANK"/>
    <property type="match status" value="9"/>
</dbReference>
<feature type="repeat" description="ANK" evidence="3">
    <location>
        <begin position="146"/>
        <end position="178"/>
    </location>
</feature>
<dbReference type="SUPFAM" id="SSF48403">
    <property type="entry name" value="Ankyrin repeat"/>
    <property type="match status" value="1"/>
</dbReference>
<evidence type="ECO:0000256" key="2">
    <source>
        <dbReference type="ARBA" id="ARBA00023043"/>
    </source>
</evidence>
<dbReference type="PROSITE" id="PS50297">
    <property type="entry name" value="ANK_REP_REGION"/>
    <property type="match status" value="4"/>
</dbReference>
<organism evidence="4 5">
    <name type="scientific">Dictyostelium discoideum</name>
    <name type="common">Social amoeba</name>
    <dbReference type="NCBI Taxonomy" id="44689"/>
    <lineage>
        <taxon>Eukaryota</taxon>
        <taxon>Amoebozoa</taxon>
        <taxon>Evosea</taxon>
        <taxon>Eumycetozoa</taxon>
        <taxon>Dictyostelia</taxon>
        <taxon>Dictyosteliales</taxon>
        <taxon>Dictyosteliaceae</taxon>
        <taxon>Dictyostelium</taxon>
    </lineage>
</organism>
<dbReference type="PROSITE" id="PS50088">
    <property type="entry name" value="ANK_REPEAT"/>
    <property type="match status" value="4"/>
</dbReference>
<dbReference type="RefSeq" id="XP_641845.1">
    <property type="nucleotide sequence ID" value="XM_636753.1"/>
</dbReference>
<dbReference type="EMBL" id="AAFI02000027">
    <property type="protein sequence ID" value="EAL67869.1"/>
    <property type="molecule type" value="Genomic_DNA"/>
</dbReference>
<dbReference type="PaxDb" id="44689-DDB0204688"/>
<proteinExistence type="predicted"/>
<evidence type="ECO:0000313" key="4">
    <source>
        <dbReference type="EMBL" id="EAL67869.1"/>
    </source>
</evidence>
<dbReference type="Proteomes" id="UP000002195">
    <property type="component" value="Unassembled WGS sequence"/>
</dbReference>
<comment type="caution">
    <text evidence="4">The sequence shown here is derived from an EMBL/GenBank/DDBJ whole genome shotgun (WGS) entry which is preliminary data.</text>
</comment>
<dbReference type="InParanoid" id="Q54X83"/>
<accession>Q54X83</accession>
<dbReference type="InterPro" id="IPR002110">
    <property type="entry name" value="Ankyrin_rpt"/>
</dbReference>